<evidence type="ECO:0000256" key="4">
    <source>
        <dbReference type="ARBA" id="ARBA00022679"/>
    </source>
</evidence>
<dbReference type="Proteomes" id="UP000319502">
    <property type="component" value="Unassembled WGS sequence"/>
</dbReference>
<dbReference type="Pfam" id="PF07568">
    <property type="entry name" value="HisKA_2"/>
    <property type="match status" value="1"/>
</dbReference>
<dbReference type="InterPro" id="IPR003594">
    <property type="entry name" value="HATPase_dom"/>
</dbReference>
<dbReference type="PANTHER" id="PTHR41523:SF8">
    <property type="entry name" value="ETHYLENE RESPONSE SENSOR PROTEIN"/>
    <property type="match status" value="1"/>
</dbReference>
<feature type="domain" description="Histidine kinase" evidence="10">
    <location>
        <begin position="416"/>
        <end position="610"/>
    </location>
</feature>
<dbReference type="Pfam" id="PF02518">
    <property type="entry name" value="HATPase_c"/>
    <property type="match status" value="1"/>
</dbReference>
<sequence>MRSSATTDGPQERSMLMDPREPARPGGPAGIDSGIERAPTVPLSALPMPAAVISARGQYADANAAFSRLLPEPDAQWQGQPCDALSPVDSAGLMALLQRVQAQGLPQSADLMAGTAAATSNLLRCRCQPLADGNMLLLIDPAPAPAPASAPQAHSILDHIFTFVGVLAPDGTVLEANRASLEAAGITLDDVRGRKFWDCYWWNLEPETAHRIARAVRSAAAGATPRFDIEKRMAGNSVLTIDLILSPVHDDSGTVTHLIYSAIDVSDRKAGEAALQRSEQRFRQVVESAPDGLAMVDANGHMVLVNTGMENIFGYTRGEMLGNIIEMLMPQRHRGAHGALFQGYLADPTARDMAGRRELYARRKDGSEFPVEIGLNPIPTETGTMVLATIQDVTRRKADRQLIERSLEEKTVLLHEIHHRVKNNLQVISSLLNLQARNAAPSVGQALSESQGRVKAMALIHQLLYERNDFSQVDLATYLQRLCGLLQESYRSGPARFSLHVNAAEPVHLNLQRAVPCGLLVNELVTNAIKHAFPDGRSGHINVTLAPIDDDHCAITVADDGVGLPSEVSPGTGRSLGMQLIPLLSDQAGGQWQVFREHGTRFELKISTTPQEAK</sequence>
<evidence type="ECO:0000313" key="14">
    <source>
        <dbReference type="Proteomes" id="UP000319502"/>
    </source>
</evidence>
<dbReference type="CDD" id="cd00130">
    <property type="entry name" value="PAS"/>
    <property type="match status" value="2"/>
</dbReference>
<evidence type="ECO:0000256" key="3">
    <source>
        <dbReference type="ARBA" id="ARBA00022553"/>
    </source>
</evidence>
<evidence type="ECO:0000259" key="11">
    <source>
        <dbReference type="PROSITE" id="PS50112"/>
    </source>
</evidence>
<dbReference type="SUPFAM" id="SSF55785">
    <property type="entry name" value="PYP-like sensor domain (PAS domain)"/>
    <property type="match status" value="2"/>
</dbReference>
<dbReference type="Gene3D" id="3.30.565.10">
    <property type="entry name" value="Histidine kinase-like ATPase, C-terminal domain"/>
    <property type="match status" value="1"/>
</dbReference>
<dbReference type="InterPro" id="IPR036890">
    <property type="entry name" value="HATPase_C_sf"/>
</dbReference>
<evidence type="ECO:0000256" key="9">
    <source>
        <dbReference type="SAM" id="MobiDB-lite"/>
    </source>
</evidence>
<keyword evidence="14" id="KW-1185">Reference proteome</keyword>
<evidence type="ECO:0000256" key="1">
    <source>
        <dbReference type="ARBA" id="ARBA00000085"/>
    </source>
</evidence>
<evidence type="ECO:0000259" key="12">
    <source>
        <dbReference type="PROSITE" id="PS50113"/>
    </source>
</evidence>
<dbReference type="PROSITE" id="PS50112">
    <property type="entry name" value="PAS"/>
    <property type="match status" value="2"/>
</dbReference>
<gene>
    <name evidence="13" type="ORF">FHP91_18320</name>
</gene>
<protein>
    <recommendedName>
        <fullName evidence="2">histidine kinase</fullName>
        <ecNumber evidence="2">2.7.13.3</ecNumber>
    </recommendedName>
</protein>
<keyword evidence="5" id="KW-0547">Nucleotide-binding</keyword>
<keyword evidence="6" id="KW-0418">Kinase</keyword>
<evidence type="ECO:0000256" key="2">
    <source>
        <dbReference type="ARBA" id="ARBA00012438"/>
    </source>
</evidence>
<dbReference type="EC" id="2.7.13.3" evidence="2"/>
<keyword evidence="3" id="KW-0597">Phosphoprotein</keyword>
<dbReference type="SUPFAM" id="SSF55874">
    <property type="entry name" value="ATPase domain of HSP90 chaperone/DNA topoisomerase II/histidine kinase"/>
    <property type="match status" value="1"/>
</dbReference>
<dbReference type="GO" id="GO:0004673">
    <property type="term" value="F:protein histidine kinase activity"/>
    <property type="evidence" value="ECO:0007669"/>
    <property type="project" value="UniProtKB-EC"/>
</dbReference>
<evidence type="ECO:0000256" key="6">
    <source>
        <dbReference type="ARBA" id="ARBA00022777"/>
    </source>
</evidence>
<dbReference type="InterPro" id="IPR011495">
    <property type="entry name" value="Sig_transdc_His_kin_sub2_dim/P"/>
</dbReference>
<dbReference type="SMART" id="SM00091">
    <property type="entry name" value="PAS"/>
    <property type="match status" value="3"/>
</dbReference>
<dbReference type="EMBL" id="VMNK01000018">
    <property type="protein sequence ID" value="TVO51860.1"/>
    <property type="molecule type" value="Genomic_DNA"/>
</dbReference>
<reference evidence="13 14" key="1">
    <citation type="submission" date="2019-07" db="EMBL/GenBank/DDBJ databases">
        <title>The pathways for chlorine oxyanion respiration interact through the shared metabolite chlorate.</title>
        <authorList>
            <person name="Barnum T.P."/>
            <person name="Cheng Y."/>
            <person name="Hill K.A."/>
            <person name="Lucas L.N."/>
            <person name="Carlson H.K."/>
            <person name="Coates J.D."/>
        </authorList>
    </citation>
    <scope>NUCLEOTIDE SEQUENCE [LARGE SCALE GENOMIC DNA]</scope>
    <source>
        <strain evidence="13 14">SFB-3</strain>
    </source>
</reference>
<evidence type="ECO:0000313" key="13">
    <source>
        <dbReference type="EMBL" id="TVO51860.1"/>
    </source>
</evidence>
<keyword evidence="4" id="KW-0808">Transferase</keyword>
<dbReference type="InterPro" id="IPR013656">
    <property type="entry name" value="PAS_4"/>
</dbReference>
<dbReference type="OrthoDB" id="9770795at2"/>
<dbReference type="PROSITE" id="PS50109">
    <property type="entry name" value="HIS_KIN"/>
    <property type="match status" value="1"/>
</dbReference>
<feature type="domain" description="PAC" evidence="12">
    <location>
        <begin position="223"/>
        <end position="277"/>
    </location>
</feature>
<dbReference type="SMART" id="SM00387">
    <property type="entry name" value="HATPase_c"/>
    <property type="match status" value="1"/>
</dbReference>
<evidence type="ECO:0000256" key="7">
    <source>
        <dbReference type="ARBA" id="ARBA00022840"/>
    </source>
</evidence>
<dbReference type="Pfam" id="PF08448">
    <property type="entry name" value="PAS_4"/>
    <property type="match status" value="2"/>
</dbReference>
<dbReference type="AlphaFoldDB" id="A0A557QG43"/>
<dbReference type="InterPro" id="IPR001610">
    <property type="entry name" value="PAC"/>
</dbReference>
<dbReference type="PROSITE" id="PS50113">
    <property type="entry name" value="PAC"/>
    <property type="match status" value="2"/>
</dbReference>
<dbReference type="InterPro" id="IPR035965">
    <property type="entry name" value="PAS-like_dom_sf"/>
</dbReference>
<dbReference type="InterPro" id="IPR000700">
    <property type="entry name" value="PAS-assoc_C"/>
</dbReference>
<evidence type="ECO:0000259" key="10">
    <source>
        <dbReference type="PROSITE" id="PS50109"/>
    </source>
</evidence>
<keyword evidence="8" id="KW-0843">Virulence</keyword>
<dbReference type="NCBIfam" id="TIGR00229">
    <property type="entry name" value="sensory_box"/>
    <property type="match status" value="2"/>
</dbReference>
<dbReference type="GO" id="GO:0005524">
    <property type="term" value="F:ATP binding"/>
    <property type="evidence" value="ECO:0007669"/>
    <property type="project" value="UniProtKB-KW"/>
</dbReference>
<keyword evidence="7" id="KW-0067">ATP-binding</keyword>
<dbReference type="PANTHER" id="PTHR41523">
    <property type="entry name" value="TWO-COMPONENT SYSTEM SENSOR PROTEIN"/>
    <property type="match status" value="1"/>
</dbReference>
<dbReference type="Pfam" id="PF13426">
    <property type="entry name" value="PAS_9"/>
    <property type="match status" value="1"/>
</dbReference>
<proteinExistence type="predicted"/>
<feature type="region of interest" description="Disordered" evidence="9">
    <location>
        <begin position="1"/>
        <end position="36"/>
    </location>
</feature>
<name>A0A557QG43_9RHOO</name>
<dbReference type="InterPro" id="IPR005467">
    <property type="entry name" value="His_kinase_dom"/>
</dbReference>
<accession>A0A557QG43</accession>
<evidence type="ECO:0000256" key="5">
    <source>
        <dbReference type="ARBA" id="ARBA00022741"/>
    </source>
</evidence>
<dbReference type="InterPro" id="IPR000014">
    <property type="entry name" value="PAS"/>
</dbReference>
<evidence type="ECO:0000256" key="8">
    <source>
        <dbReference type="ARBA" id="ARBA00023026"/>
    </source>
</evidence>
<feature type="domain" description="PAC" evidence="12">
    <location>
        <begin position="355"/>
        <end position="405"/>
    </location>
</feature>
<feature type="domain" description="PAS" evidence="11">
    <location>
        <begin position="149"/>
        <end position="223"/>
    </location>
</feature>
<feature type="domain" description="PAS" evidence="11">
    <location>
        <begin position="278"/>
        <end position="331"/>
    </location>
</feature>
<dbReference type="SMART" id="SM00086">
    <property type="entry name" value="PAC"/>
    <property type="match status" value="2"/>
</dbReference>
<dbReference type="Gene3D" id="3.30.450.20">
    <property type="entry name" value="PAS domain"/>
    <property type="match status" value="2"/>
</dbReference>
<comment type="caution">
    <text evidence="13">The sequence shown here is derived from an EMBL/GenBank/DDBJ whole genome shotgun (WGS) entry which is preliminary data.</text>
</comment>
<comment type="catalytic activity">
    <reaction evidence="1">
        <text>ATP + protein L-histidine = ADP + protein N-phospho-L-histidine.</text>
        <dbReference type="EC" id="2.7.13.3"/>
    </reaction>
</comment>
<organism evidence="13 14">
    <name type="scientific">Denitromonas halophila</name>
    <dbReference type="NCBI Taxonomy" id="1629404"/>
    <lineage>
        <taxon>Bacteria</taxon>
        <taxon>Pseudomonadati</taxon>
        <taxon>Pseudomonadota</taxon>
        <taxon>Betaproteobacteria</taxon>
        <taxon>Rhodocyclales</taxon>
        <taxon>Zoogloeaceae</taxon>
        <taxon>Denitromonas</taxon>
    </lineage>
</organism>